<reference evidence="2" key="1">
    <citation type="submission" date="2020-02" db="EMBL/GenBank/DDBJ databases">
        <authorList>
            <person name="Meier V. D."/>
        </authorList>
    </citation>
    <scope>NUCLEOTIDE SEQUENCE</scope>
    <source>
        <strain evidence="2">AVDCRST_MAG16</strain>
    </source>
</reference>
<feature type="compositionally biased region" description="Low complexity" evidence="1">
    <location>
        <begin position="12"/>
        <end position="23"/>
    </location>
</feature>
<organism evidence="2">
    <name type="scientific">uncultured Frankineae bacterium</name>
    <dbReference type="NCBI Taxonomy" id="437475"/>
    <lineage>
        <taxon>Bacteria</taxon>
        <taxon>Bacillati</taxon>
        <taxon>Actinomycetota</taxon>
        <taxon>Actinomycetes</taxon>
        <taxon>Frankiales</taxon>
        <taxon>environmental samples</taxon>
    </lineage>
</organism>
<name>A0A6J4LFM0_9ACTN</name>
<gene>
    <name evidence="2" type="ORF">AVDCRST_MAG16-1131</name>
</gene>
<feature type="non-terminal residue" evidence="2">
    <location>
        <position position="68"/>
    </location>
</feature>
<dbReference type="GO" id="GO:0003743">
    <property type="term" value="F:translation initiation factor activity"/>
    <property type="evidence" value="ECO:0007669"/>
    <property type="project" value="UniProtKB-KW"/>
</dbReference>
<keyword evidence="2" id="KW-0396">Initiation factor</keyword>
<protein>
    <submittedName>
        <fullName evidence="2">Translation initiation factor 3</fullName>
    </submittedName>
</protein>
<proteinExistence type="predicted"/>
<feature type="compositionally biased region" description="Low complexity" evidence="1">
    <location>
        <begin position="42"/>
        <end position="54"/>
    </location>
</feature>
<feature type="region of interest" description="Disordered" evidence="1">
    <location>
        <begin position="1"/>
        <end position="68"/>
    </location>
</feature>
<feature type="non-terminal residue" evidence="2">
    <location>
        <position position="1"/>
    </location>
</feature>
<feature type="compositionally biased region" description="Polar residues" evidence="1">
    <location>
        <begin position="25"/>
        <end position="35"/>
    </location>
</feature>
<evidence type="ECO:0000256" key="1">
    <source>
        <dbReference type="SAM" id="MobiDB-lite"/>
    </source>
</evidence>
<evidence type="ECO:0000313" key="2">
    <source>
        <dbReference type="EMBL" id="CAA9327658.1"/>
    </source>
</evidence>
<keyword evidence="2" id="KW-0648">Protein biosynthesis</keyword>
<accession>A0A6J4LFM0</accession>
<dbReference type="EMBL" id="CADCUE010000093">
    <property type="protein sequence ID" value="CAA9327658.1"/>
    <property type="molecule type" value="Genomic_DNA"/>
</dbReference>
<dbReference type="AlphaFoldDB" id="A0A6J4LFM0"/>
<feature type="compositionally biased region" description="Basic residues" evidence="1">
    <location>
        <begin position="55"/>
        <end position="68"/>
    </location>
</feature>
<sequence>CPRCAWSDPTASRSGSSPSARRSSWLRTPTSTWSRSLRWPARRSASSWTTGSSSTRRRRRRVRAARTR</sequence>